<accession>A0AAQ3L9S8</accession>
<name>A0AAQ3L9S8_9BACT</name>
<evidence type="ECO:0000256" key="11">
    <source>
        <dbReference type="ARBA" id="ARBA00045763"/>
    </source>
</evidence>
<dbReference type="PANTHER" id="PTHR11902">
    <property type="entry name" value="ENOLASE"/>
    <property type="match status" value="1"/>
</dbReference>
<evidence type="ECO:0000256" key="15">
    <source>
        <dbReference type="PIRSR" id="PIRSR001400-3"/>
    </source>
</evidence>
<dbReference type="InterPro" id="IPR020811">
    <property type="entry name" value="Enolase_N"/>
</dbReference>
<feature type="binding site" evidence="12">
    <location>
        <position position="175"/>
    </location>
    <ligand>
        <name>(2R)-2-phosphoglycerate</name>
        <dbReference type="ChEBI" id="CHEBI:58289"/>
    </ligand>
</feature>
<dbReference type="SFLD" id="SFLDS00001">
    <property type="entry name" value="Enolase"/>
    <property type="match status" value="1"/>
</dbReference>
<feature type="binding site" evidence="12">
    <location>
        <position position="403"/>
    </location>
    <ligand>
        <name>(2R)-2-phosphoglycerate</name>
        <dbReference type="ChEBI" id="CHEBI:58289"/>
    </ligand>
</feature>
<reference evidence="18 19" key="1">
    <citation type="submission" date="2023-10" db="EMBL/GenBank/DDBJ databases">
        <title>Rubellicoccus peritrichatus gen. nov., sp. nov., isolated from an algae of coral reef tank.</title>
        <authorList>
            <person name="Luo J."/>
        </authorList>
    </citation>
    <scope>NUCLEOTIDE SEQUENCE [LARGE SCALE GENOMIC DNA]</scope>
    <source>
        <strain evidence="18 19">CR14</strain>
    </source>
</reference>
<evidence type="ECO:0000256" key="13">
    <source>
        <dbReference type="PIRSR" id="PIRSR001400-1"/>
    </source>
</evidence>
<dbReference type="PROSITE" id="PS00164">
    <property type="entry name" value="ENOLASE"/>
    <property type="match status" value="1"/>
</dbReference>
<feature type="binding site" evidence="12 15">
    <location>
        <position position="254"/>
    </location>
    <ligand>
        <name>Mg(2+)</name>
        <dbReference type="ChEBI" id="CHEBI:18420"/>
    </ligand>
</feature>
<feature type="binding site" evidence="14">
    <location>
        <begin position="379"/>
        <end position="382"/>
    </location>
    <ligand>
        <name>substrate</name>
    </ligand>
</feature>
<evidence type="ECO:0000256" key="4">
    <source>
        <dbReference type="ARBA" id="ARBA00017068"/>
    </source>
</evidence>
<dbReference type="SMART" id="SM01193">
    <property type="entry name" value="Enolase_N"/>
    <property type="match status" value="1"/>
</dbReference>
<dbReference type="PRINTS" id="PR00148">
    <property type="entry name" value="ENOLASE"/>
</dbReference>
<dbReference type="SUPFAM" id="SSF51604">
    <property type="entry name" value="Enolase C-terminal domain-like"/>
    <property type="match status" value="1"/>
</dbReference>
<dbReference type="GO" id="GO:0004634">
    <property type="term" value="F:phosphopyruvate hydratase activity"/>
    <property type="evidence" value="ECO:0007669"/>
    <property type="project" value="UniProtKB-UniRule"/>
</dbReference>
<dbReference type="FunFam" id="3.20.20.120:FF:000001">
    <property type="entry name" value="Enolase"/>
    <property type="match status" value="1"/>
</dbReference>
<dbReference type="CDD" id="cd03313">
    <property type="entry name" value="enolase"/>
    <property type="match status" value="1"/>
</dbReference>
<protein>
    <recommendedName>
        <fullName evidence="4 12">Enolase</fullName>
        <ecNumber evidence="3 12">4.2.1.11</ecNumber>
    </recommendedName>
    <alternativeName>
        <fullName evidence="12">2-phospho-D-glycerate hydro-lyase</fullName>
    </alternativeName>
    <alternativeName>
        <fullName evidence="12">2-phosphoglycerate dehydratase</fullName>
    </alternativeName>
</protein>
<comment type="cofactor">
    <cofactor evidence="15">
        <name>Mg(2+)</name>
        <dbReference type="ChEBI" id="CHEBI:18420"/>
    </cofactor>
    <text evidence="15">Mg(2+) is required for catalysis and for stabilizing the dimer.</text>
</comment>
<sequence length="436" mass="46640">MTTIIDITAREIIDSRGNPTVEVDVELDCGVLGRAAVPSGASTGEHEALEMRDGALTAKAFPKGFDFKGRYCGKGVLKAVENVNQLIAPELIGLDACDQLGVDTTMFDLDGTKNKKKLGANAVLGVSMATAKAAAEALGLPLYKYLGGPNAKVLPVPMMNIMNGGAHSDAPIDFQEFMIMPIGAPTFREALRYGAEVFHSLKSVLKSKGFSTAVGDEGGFAPNIESTEAALDVIAKAVKNAGYKVGKDIVFALDVASSEFYDAKKKKYVFKKSTGDVLSADDMVAFYQNLQKKYPIRSIEDGCDENDWSGWKKLTDAIGDKTQLVGDDLFVTNTQFLKKGIDMGVANSILVKVNQIGSLTETFDAIEMAKEAGYTSVISHRSGETEDATIADIAVATNAGQIKTGSLSRSDRIAKYNQLLRIEEELGDQAIYGGKL</sequence>
<evidence type="ECO:0000256" key="3">
    <source>
        <dbReference type="ARBA" id="ARBA00012058"/>
    </source>
</evidence>
<dbReference type="SFLD" id="SFLDF00002">
    <property type="entry name" value="enolase"/>
    <property type="match status" value="1"/>
</dbReference>
<dbReference type="SFLD" id="SFLDG00178">
    <property type="entry name" value="enolase"/>
    <property type="match status" value="1"/>
</dbReference>
<dbReference type="PANTHER" id="PTHR11902:SF1">
    <property type="entry name" value="ENOLASE"/>
    <property type="match status" value="1"/>
</dbReference>
<evidence type="ECO:0000256" key="10">
    <source>
        <dbReference type="ARBA" id="ARBA00023239"/>
    </source>
</evidence>
<dbReference type="GO" id="GO:0000287">
    <property type="term" value="F:magnesium ion binding"/>
    <property type="evidence" value="ECO:0007669"/>
    <property type="project" value="UniProtKB-UniRule"/>
</dbReference>
<keyword evidence="6 12" id="KW-0964">Secreted</keyword>
<proteinExistence type="inferred from homology"/>
<dbReference type="AlphaFoldDB" id="A0AAQ3L9S8"/>
<evidence type="ECO:0000256" key="12">
    <source>
        <dbReference type="HAMAP-Rule" id="MF_00318"/>
    </source>
</evidence>
<feature type="binding site" evidence="14">
    <location>
        <position position="327"/>
    </location>
    <ligand>
        <name>substrate</name>
    </ligand>
</feature>
<organism evidence="18 19">
    <name type="scientific">Rubellicoccus peritrichatus</name>
    <dbReference type="NCBI Taxonomy" id="3080537"/>
    <lineage>
        <taxon>Bacteria</taxon>
        <taxon>Pseudomonadati</taxon>
        <taxon>Verrucomicrobiota</taxon>
        <taxon>Opitutia</taxon>
        <taxon>Puniceicoccales</taxon>
        <taxon>Cerasicoccaceae</taxon>
        <taxon>Rubellicoccus</taxon>
    </lineage>
</organism>
<feature type="binding site" evidence="14">
    <location>
        <position position="300"/>
    </location>
    <ligand>
        <name>substrate</name>
    </ligand>
</feature>
<evidence type="ECO:0000256" key="9">
    <source>
        <dbReference type="ARBA" id="ARBA00023152"/>
    </source>
</evidence>
<feature type="active site" description="Proton donor" evidence="12 13">
    <location>
        <position position="217"/>
    </location>
</feature>
<dbReference type="InterPro" id="IPR029017">
    <property type="entry name" value="Enolase-like_N"/>
</dbReference>
<dbReference type="FunFam" id="3.30.390.10:FF:000001">
    <property type="entry name" value="Enolase"/>
    <property type="match status" value="1"/>
</dbReference>
<feature type="active site" description="Proton acceptor" evidence="12 13">
    <location>
        <position position="352"/>
    </location>
</feature>
<comment type="similarity">
    <text evidence="2 12">Belongs to the enolase family.</text>
</comment>
<dbReference type="EC" id="4.2.1.11" evidence="3 12"/>
<comment type="catalytic activity">
    <reaction evidence="12">
        <text>(2R)-2-phosphoglycerate = phosphoenolpyruvate + H2O</text>
        <dbReference type="Rhea" id="RHEA:10164"/>
        <dbReference type="ChEBI" id="CHEBI:15377"/>
        <dbReference type="ChEBI" id="CHEBI:58289"/>
        <dbReference type="ChEBI" id="CHEBI:58702"/>
        <dbReference type="EC" id="4.2.1.11"/>
    </reaction>
</comment>
<dbReference type="KEGG" id="puo:RZN69_04075"/>
<dbReference type="InterPro" id="IPR020810">
    <property type="entry name" value="Enolase_C"/>
</dbReference>
<dbReference type="NCBIfam" id="TIGR01060">
    <property type="entry name" value="eno"/>
    <property type="match status" value="1"/>
</dbReference>
<dbReference type="GO" id="GO:0005576">
    <property type="term" value="C:extracellular region"/>
    <property type="evidence" value="ECO:0007669"/>
    <property type="project" value="UniProtKB-SubCell"/>
</dbReference>
<dbReference type="RefSeq" id="WP_317834765.1">
    <property type="nucleotide sequence ID" value="NZ_CP136920.1"/>
</dbReference>
<gene>
    <name evidence="12 18" type="primary">eno</name>
    <name evidence="18" type="ORF">RZN69_04075</name>
</gene>
<dbReference type="Pfam" id="PF03952">
    <property type="entry name" value="Enolase_N"/>
    <property type="match status" value="1"/>
</dbReference>
<comment type="function">
    <text evidence="11 12">Catalyzes the reversible conversion of 2-phosphoglycerate (2-PG) into phosphoenolpyruvate (PEP). It is essential for the degradation of carbohydrates via glycolysis.</text>
</comment>
<evidence type="ECO:0000256" key="6">
    <source>
        <dbReference type="ARBA" id="ARBA00022525"/>
    </source>
</evidence>
<dbReference type="SUPFAM" id="SSF54826">
    <property type="entry name" value="Enolase N-terminal domain-like"/>
    <property type="match status" value="1"/>
</dbReference>
<dbReference type="InterPro" id="IPR000941">
    <property type="entry name" value="Enolase"/>
</dbReference>
<dbReference type="InterPro" id="IPR036849">
    <property type="entry name" value="Enolase-like_C_sf"/>
</dbReference>
<dbReference type="SMART" id="SM01192">
    <property type="entry name" value="Enolase_C"/>
    <property type="match status" value="1"/>
</dbReference>
<comment type="pathway">
    <text evidence="1 12">Carbohydrate degradation; glycolysis; pyruvate from D-glyceraldehyde 3-phosphate: step 4/5.</text>
</comment>
<keyword evidence="7 12" id="KW-0479">Metal-binding</keyword>
<dbReference type="GO" id="GO:0000015">
    <property type="term" value="C:phosphopyruvate hydratase complex"/>
    <property type="evidence" value="ECO:0007669"/>
    <property type="project" value="InterPro"/>
</dbReference>
<dbReference type="Proteomes" id="UP001304300">
    <property type="component" value="Chromosome"/>
</dbReference>
<keyword evidence="9 12" id="KW-0324">Glycolysis</keyword>
<evidence type="ECO:0000256" key="8">
    <source>
        <dbReference type="ARBA" id="ARBA00022842"/>
    </source>
</evidence>
<evidence type="ECO:0000259" key="17">
    <source>
        <dbReference type="SMART" id="SM01193"/>
    </source>
</evidence>
<feature type="domain" description="Enolase N-terminal" evidence="17">
    <location>
        <begin position="4"/>
        <end position="146"/>
    </location>
</feature>
<feature type="binding site" evidence="12">
    <location>
        <position position="352"/>
    </location>
    <ligand>
        <name>(2R)-2-phosphoglycerate</name>
        <dbReference type="ChEBI" id="CHEBI:58289"/>
    </ligand>
</feature>
<feature type="binding site" evidence="12 15">
    <location>
        <position position="327"/>
    </location>
    <ligand>
        <name>Mg(2+)</name>
        <dbReference type="ChEBI" id="CHEBI:18420"/>
    </ligand>
</feature>
<dbReference type="Pfam" id="PF00113">
    <property type="entry name" value="Enolase_C"/>
    <property type="match status" value="1"/>
</dbReference>
<feature type="binding site" evidence="12">
    <location>
        <position position="381"/>
    </location>
    <ligand>
        <name>(2R)-2-phosphoglycerate</name>
        <dbReference type="ChEBI" id="CHEBI:58289"/>
    </ligand>
</feature>
<dbReference type="PIRSF" id="PIRSF001400">
    <property type="entry name" value="Enolase"/>
    <property type="match status" value="1"/>
</dbReference>
<evidence type="ECO:0000313" key="18">
    <source>
        <dbReference type="EMBL" id="WOO42254.1"/>
    </source>
</evidence>
<feature type="binding site" evidence="12 15">
    <location>
        <position position="300"/>
    </location>
    <ligand>
        <name>Mg(2+)</name>
        <dbReference type="ChEBI" id="CHEBI:18420"/>
    </ligand>
</feature>
<evidence type="ECO:0000259" key="16">
    <source>
        <dbReference type="SMART" id="SM01192"/>
    </source>
</evidence>
<comment type="cofactor">
    <cofactor evidence="12">
        <name>Mg(2+)</name>
        <dbReference type="ChEBI" id="CHEBI:18420"/>
    </cofactor>
    <text evidence="12">Binds a second Mg(2+) ion via substrate during catalysis.</text>
</comment>
<evidence type="ECO:0000256" key="7">
    <source>
        <dbReference type="ARBA" id="ARBA00022723"/>
    </source>
</evidence>
<feature type="domain" description="Enolase C-terminal TIM barrel" evidence="16">
    <location>
        <begin position="151"/>
        <end position="436"/>
    </location>
</feature>
<dbReference type="EMBL" id="CP136920">
    <property type="protein sequence ID" value="WOO42254.1"/>
    <property type="molecule type" value="Genomic_DNA"/>
</dbReference>
<dbReference type="GO" id="GO:0006096">
    <property type="term" value="P:glycolytic process"/>
    <property type="evidence" value="ECO:0007669"/>
    <property type="project" value="UniProtKB-UniRule"/>
</dbReference>
<evidence type="ECO:0000256" key="1">
    <source>
        <dbReference type="ARBA" id="ARBA00005031"/>
    </source>
</evidence>
<evidence type="ECO:0000256" key="14">
    <source>
        <dbReference type="PIRSR" id="PIRSR001400-2"/>
    </source>
</evidence>
<evidence type="ECO:0000313" key="19">
    <source>
        <dbReference type="Proteomes" id="UP001304300"/>
    </source>
</evidence>
<feature type="binding site" evidence="14">
    <location>
        <position position="167"/>
    </location>
    <ligand>
        <name>substrate</name>
    </ligand>
</feature>
<keyword evidence="10 12" id="KW-0456">Lyase</keyword>
<evidence type="ECO:0000256" key="5">
    <source>
        <dbReference type="ARBA" id="ARBA00022490"/>
    </source>
</evidence>
<keyword evidence="5 12" id="KW-0963">Cytoplasm</keyword>
<keyword evidence="8 12" id="KW-0460">Magnesium</keyword>
<dbReference type="HAMAP" id="MF_00318">
    <property type="entry name" value="Enolase"/>
    <property type="match status" value="1"/>
</dbReference>
<feature type="binding site" evidence="14">
    <location>
        <position position="176"/>
    </location>
    <ligand>
        <name>substrate</name>
    </ligand>
</feature>
<dbReference type="InterPro" id="IPR020809">
    <property type="entry name" value="Enolase_CS"/>
</dbReference>
<comment type="subcellular location">
    <subcellularLocation>
        <location evidence="12">Cytoplasm</location>
    </subcellularLocation>
    <subcellularLocation>
        <location evidence="12">Secreted</location>
    </subcellularLocation>
    <subcellularLocation>
        <location evidence="12">Cell surface</location>
    </subcellularLocation>
    <text evidence="12">Fractions of enolase are present in both the cytoplasm and on the cell surface.</text>
</comment>
<dbReference type="Gene3D" id="3.30.390.10">
    <property type="entry name" value="Enolase-like, N-terminal domain"/>
    <property type="match status" value="1"/>
</dbReference>
<feature type="binding site" evidence="14">
    <location>
        <position position="403"/>
    </location>
    <ligand>
        <name>substrate</name>
    </ligand>
</feature>
<dbReference type="Gene3D" id="3.20.20.120">
    <property type="entry name" value="Enolase-like C-terminal domain"/>
    <property type="match status" value="1"/>
</dbReference>
<dbReference type="GO" id="GO:0009986">
    <property type="term" value="C:cell surface"/>
    <property type="evidence" value="ECO:0007669"/>
    <property type="project" value="UniProtKB-SubCell"/>
</dbReference>
<feature type="binding site" evidence="12">
    <location>
        <position position="382"/>
    </location>
    <ligand>
        <name>(2R)-2-phosphoglycerate</name>
        <dbReference type="ChEBI" id="CHEBI:58289"/>
    </ligand>
</feature>
<evidence type="ECO:0000256" key="2">
    <source>
        <dbReference type="ARBA" id="ARBA00009604"/>
    </source>
</evidence>
<keyword evidence="19" id="KW-1185">Reference proteome</keyword>